<reference evidence="2 3" key="1">
    <citation type="submission" date="2015-11" db="EMBL/GenBank/DDBJ databases">
        <title>Genomic analysis of 38 Legionella species identifies large and diverse effector repertoires.</title>
        <authorList>
            <person name="Burstein D."/>
            <person name="Amaro F."/>
            <person name="Zusman T."/>
            <person name="Lifshitz Z."/>
            <person name="Cohen O."/>
            <person name="Gilbert J.A."/>
            <person name="Pupko T."/>
            <person name="Shuman H.A."/>
            <person name="Segal G."/>
        </authorList>
    </citation>
    <scope>NUCLEOTIDE SEQUENCE [LARGE SCALE GENOMIC DNA]</scope>
    <source>
        <strain evidence="2 3">ATCC 49655</strain>
    </source>
</reference>
<keyword evidence="1" id="KW-1133">Transmembrane helix</keyword>
<dbReference type="Proteomes" id="UP000054600">
    <property type="component" value="Unassembled WGS sequence"/>
</dbReference>
<evidence type="ECO:0000313" key="3">
    <source>
        <dbReference type="Proteomes" id="UP000054600"/>
    </source>
</evidence>
<evidence type="ECO:0000313" key="2">
    <source>
        <dbReference type="EMBL" id="KTD66428.1"/>
    </source>
</evidence>
<comment type="caution">
    <text evidence="2">The sequence shown here is derived from an EMBL/GenBank/DDBJ whole genome shotgun (WGS) entry which is preliminary data.</text>
</comment>
<feature type="transmembrane region" description="Helical" evidence="1">
    <location>
        <begin position="82"/>
        <end position="103"/>
    </location>
</feature>
<keyword evidence="1" id="KW-0812">Transmembrane</keyword>
<gene>
    <name evidence="2" type="ORF">Lsha_0110</name>
</gene>
<evidence type="ECO:0000256" key="1">
    <source>
        <dbReference type="SAM" id="Phobius"/>
    </source>
</evidence>
<dbReference type="OrthoDB" id="5653183at2"/>
<name>A0A0W0ZB89_9GAMM</name>
<accession>A0A0W0ZB89</accession>
<dbReference type="STRING" id="1122169.Lsha_0110"/>
<protein>
    <submittedName>
        <fullName evidence="2">Uncharacterized protein</fullName>
    </submittedName>
</protein>
<dbReference type="EMBL" id="LNYW01000004">
    <property type="protein sequence ID" value="KTD66428.1"/>
    <property type="molecule type" value="Genomic_DNA"/>
</dbReference>
<feature type="transmembrane region" description="Helical" evidence="1">
    <location>
        <begin position="38"/>
        <end position="62"/>
    </location>
</feature>
<dbReference type="RefSeq" id="WP_018576265.1">
    <property type="nucleotide sequence ID" value="NZ_KB892384.1"/>
</dbReference>
<keyword evidence="1" id="KW-0472">Membrane</keyword>
<proteinExistence type="predicted"/>
<dbReference type="eggNOG" id="ENOG5031EBF">
    <property type="taxonomic scope" value="Bacteria"/>
</dbReference>
<sequence length="137" mass="15870">MYLTLALVVLVAAIVVLFSQEFIQLFKKILTIKGAKLVLPLLIVSWLVFTFDYWVLWGIYYYGTVLNSITAFLSNLLPFQTGAYPLVMILLLTAISVVPVILWEHYLWKQNYKHYQYPYLTSTLIWIASSIVLIMTL</sequence>
<dbReference type="PATRIC" id="fig|1122169.6.peg.120"/>
<dbReference type="AlphaFoldDB" id="A0A0W0ZB89"/>
<organism evidence="2 3">
    <name type="scientific">Legionella shakespearei DSM 23087</name>
    <dbReference type="NCBI Taxonomy" id="1122169"/>
    <lineage>
        <taxon>Bacteria</taxon>
        <taxon>Pseudomonadati</taxon>
        <taxon>Pseudomonadota</taxon>
        <taxon>Gammaproteobacteria</taxon>
        <taxon>Legionellales</taxon>
        <taxon>Legionellaceae</taxon>
        <taxon>Legionella</taxon>
    </lineage>
</organism>
<keyword evidence="3" id="KW-1185">Reference proteome</keyword>
<feature type="transmembrane region" description="Helical" evidence="1">
    <location>
        <begin position="115"/>
        <end position="135"/>
    </location>
</feature>
<feature type="transmembrane region" description="Helical" evidence="1">
    <location>
        <begin position="6"/>
        <end position="26"/>
    </location>
</feature>